<evidence type="ECO:0000313" key="1">
    <source>
        <dbReference type="EMBL" id="RVU94426.1"/>
    </source>
</evidence>
<organism evidence="1 3">
    <name type="scientific">Enterococcus avium</name>
    <name type="common">Streptococcus avium</name>
    <dbReference type="NCBI Taxonomy" id="33945"/>
    <lineage>
        <taxon>Bacteria</taxon>
        <taxon>Bacillati</taxon>
        <taxon>Bacillota</taxon>
        <taxon>Bacilli</taxon>
        <taxon>Lactobacillales</taxon>
        <taxon>Enterococcaceae</taxon>
        <taxon>Enterococcus</taxon>
    </lineage>
</organism>
<reference evidence="2 4" key="1">
    <citation type="submission" date="2017-10" db="EMBL/GenBank/DDBJ databases">
        <title>FDA dAtabase for Regulatory Grade micrObial Sequences (FDA-ARGOS): Supporting development and validation of Infectious Disease Dx tests.</title>
        <authorList>
            <person name="Campos J."/>
            <person name="Goldberg B."/>
            <person name="Tallon L.J."/>
            <person name="Sadzewicz L."/>
            <person name="Sengamalay N."/>
            <person name="Ott S."/>
            <person name="Godinez A."/>
            <person name="Nagaraj S."/>
            <person name="Vyas G."/>
            <person name="Aluvathingal J."/>
            <person name="Nadendla S."/>
            <person name="Geyer C."/>
            <person name="Nandy P."/>
            <person name="Hobson J."/>
            <person name="Sichtig H."/>
        </authorList>
    </citation>
    <scope>NUCLEOTIDE SEQUENCE [LARGE SCALE GENOMIC DNA]</scope>
    <source>
        <strain evidence="2 4">FDAARGOS_185</strain>
    </source>
</reference>
<evidence type="ECO:0000313" key="4">
    <source>
        <dbReference type="Proteomes" id="UP000316316"/>
    </source>
</evidence>
<reference evidence="1 3" key="2">
    <citation type="submission" date="2018-12" db="EMBL/GenBank/DDBJ databases">
        <title>A novel vanA-carrying plasmid in a clinical isolate of Enterococcus avium.</title>
        <authorList>
            <person name="Bernasconi O.J."/>
            <person name="Luzzaro F."/>
            <person name="Endimiani A."/>
        </authorList>
    </citation>
    <scope>NUCLEOTIDE SEQUENCE [LARGE SCALE GENOMIC DNA]</scope>
    <source>
        <strain evidence="1 3">LC0559/18</strain>
    </source>
</reference>
<evidence type="ECO:0000313" key="2">
    <source>
        <dbReference type="EMBL" id="TRZ34664.1"/>
    </source>
</evidence>
<evidence type="ECO:0000313" key="3">
    <source>
        <dbReference type="Proteomes" id="UP000288388"/>
    </source>
</evidence>
<proteinExistence type="predicted"/>
<protein>
    <recommendedName>
        <fullName evidence="5">Helix-turn-helix domain-containing protein</fullName>
    </recommendedName>
</protein>
<evidence type="ECO:0008006" key="5">
    <source>
        <dbReference type="Google" id="ProtNLM"/>
    </source>
</evidence>
<comment type="caution">
    <text evidence="1">The sequence shown here is derived from an EMBL/GenBank/DDBJ whole genome shotgun (WGS) entry which is preliminary data.</text>
</comment>
<dbReference type="RefSeq" id="WP_127978555.1">
    <property type="nucleotide sequence ID" value="NZ_CABGUH010000027.1"/>
</dbReference>
<dbReference type="EMBL" id="PDXQ01000001">
    <property type="protein sequence ID" value="TRZ34664.1"/>
    <property type="molecule type" value="Genomic_DNA"/>
</dbReference>
<dbReference type="EMBL" id="RYZS01000001">
    <property type="protein sequence ID" value="RVU94426.1"/>
    <property type="molecule type" value="Genomic_DNA"/>
</dbReference>
<sequence length="82" mass="9624">MNNTEMMETLAIQTNEDAMTIESILKSYEHYCNENITRYSSKHLAAIIDFITAETHLPEETCSKVMTQFFNTVKKQIKHKFF</sequence>
<dbReference type="Proteomes" id="UP000316316">
    <property type="component" value="Unassembled WGS sequence"/>
</dbReference>
<dbReference type="AlphaFoldDB" id="A0A437ULC0"/>
<gene>
    <name evidence="2" type="ORF">AUF17_11445</name>
    <name evidence="1" type="ORF">EK398_05955</name>
</gene>
<accession>A0A437ULC0</accession>
<name>A0A437ULC0_ENTAV</name>
<dbReference type="Proteomes" id="UP000288388">
    <property type="component" value="Unassembled WGS sequence"/>
</dbReference>